<evidence type="ECO:0000313" key="2">
    <source>
        <dbReference type="Proteomes" id="UP000054560"/>
    </source>
</evidence>
<dbReference type="EMBL" id="KQ243062">
    <property type="protein sequence ID" value="KNC76535.1"/>
    <property type="molecule type" value="Genomic_DNA"/>
</dbReference>
<reference evidence="1 2" key="1">
    <citation type="submission" date="2011-02" db="EMBL/GenBank/DDBJ databases">
        <title>The Genome Sequence of Sphaeroforma arctica JP610.</title>
        <authorList>
            <consortium name="The Broad Institute Genome Sequencing Platform"/>
            <person name="Russ C."/>
            <person name="Cuomo C."/>
            <person name="Young S.K."/>
            <person name="Zeng Q."/>
            <person name="Gargeya S."/>
            <person name="Alvarado L."/>
            <person name="Berlin A."/>
            <person name="Chapman S.B."/>
            <person name="Chen Z."/>
            <person name="Freedman E."/>
            <person name="Gellesch M."/>
            <person name="Goldberg J."/>
            <person name="Griggs A."/>
            <person name="Gujja S."/>
            <person name="Heilman E."/>
            <person name="Heiman D."/>
            <person name="Howarth C."/>
            <person name="Mehta T."/>
            <person name="Neiman D."/>
            <person name="Pearson M."/>
            <person name="Roberts A."/>
            <person name="Saif S."/>
            <person name="Shea T."/>
            <person name="Shenoy N."/>
            <person name="Sisk P."/>
            <person name="Stolte C."/>
            <person name="Sykes S."/>
            <person name="White J."/>
            <person name="Yandava C."/>
            <person name="Burger G."/>
            <person name="Gray M.W."/>
            <person name="Holland P.W.H."/>
            <person name="King N."/>
            <person name="Lang F.B.F."/>
            <person name="Roger A.J."/>
            <person name="Ruiz-Trillo I."/>
            <person name="Haas B."/>
            <person name="Nusbaum C."/>
            <person name="Birren B."/>
        </authorList>
    </citation>
    <scope>NUCLEOTIDE SEQUENCE [LARGE SCALE GENOMIC DNA]</scope>
    <source>
        <strain evidence="1 2">JP610</strain>
    </source>
</reference>
<dbReference type="Proteomes" id="UP000054560">
    <property type="component" value="Unassembled WGS sequence"/>
</dbReference>
<sequence length="87" mass="10095">MRPLNKAAWEACKGRFTRKKAATDEEMQKKIAKNPELSLIDVDSKIIGNLHQNDFRQFVLLGLSSKELRAIYYVLPKFRSDQTIQIE</sequence>
<gene>
    <name evidence="1" type="ORF">SARC_10969</name>
</gene>
<keyword evidence="2" id="KW-1185">Reference proteome</keyword>
<proteinExistence type="predicted"/>
<dbReference type="OrthoDB" id="20075at2759"/>
<organism evidence="1 2">
    <name type="scientific">Sphaeroforma arctica JP610</name>
    <dbReference type="NCBI Taxonomy" id="667725"/>
    <lineage>
        <taxon>Eukaryota</taxon>
        <taxon>Ichthyosporea</taxon>
        <taxon>Ichthyophonida</taxon>
        <taxon>Sphaeroforma</taxon>
    </lineage>
</organism>
<name>A0A0L0FIF6_9EUKA</name>
<dbReference type="GeneID" id="25911473"/>
<dbReference type="AlphaFoldDB" id="A0A0L0FIF6"/>
<evidence type="ECO:0000313" key="1">
    <source>
        <dbReference type="EMBL" id="KNC76535.1"/>
    </source>
</evidence>
<feature type="non-terminal residue" evidence="1">
    <location>
        <position position="87"/>
    </location>
</feature>
<accession>A0A0L0FIF6</accession>
<dbReference type="RefSeq" id="XP_014150437.1">
    <property type="nucleotide sequence ID" value="XM_014294962.1"/>
</dbReference>
<protein>
    <submittedName>
        <fullName evidence="1">Uncharacterized protein</fullName>
    </submittedName>
</protein>
<dbReference type="STRING" id="667725.A0A0L0FIF6"/>